<comment type="caution">
    <text evidence="1">The sequence shown here is derived from an EMBL/GenBank/DDBJ whole genome shotgun (WGS) entry which is preliminary data.</text>
</comment>
<sequence length="127" mass="14294">MVACDKDLLASAVLQGSNGNMVTMASCTGSEVVSDGLAWLQPTIFWQVPIRQCLHVGQDEWELSHLSMHLTWNPWLHFGRSRTCSPAVNSERQITHCVSRPGRFESAEYFTIGKVFNAFRFTPVFAF</sequence>
<dbReference type="EMBL" id="JAPFFL010000001">
    <property type="protein sequence ID" value="KAJ6751255.1"/>
    <property type="molecule type" value="Genomic_DNA"/>
</dbReference>
<keyword evidence="2" id="KW-1185">Reference proteome</keyword>
<proteinExistence type="predicted"/>
<gene>
    <name evidence="1" type="ORF">OIU85_001751</name>
</gene>
<dbReference type="OrthoDB" id="1551848at2759"/>
<dbReference type="PROSITE" id="PS51257">
    <property type="entry name" value="PROKAR_LIPOPROTEIN"/>
    <property type="match status" value="1"/>
</dbReference>
<reference evidence="1" key="2">
    <citation type="journal article" date="2023" name="Int. J. Mol. Sci.">
        <title>De Novo Assembly and Annotation of 11 Diverse Shrub Willow (Salix) Genomes Reveals Novel Gene Organization in Sex-Linked Regions.</title>
        <authorList>
            <person name="Hyden B."/>
            <person name="Feng K."/>
            <person name="Yates T.B."/>
            <person name="Jawdy S."/>
            <person name="Cereghino C."/>
            <person name="Smart L.B."/>
            <person name="Muchero W."/>
        </authorList>
    </citation>
    <scope>NUCLEOTIDE SEQUENCE [LARGE SCALE GENOMIC DNA]</scope>
    <source>
        <tissue evidence="1">Shoot tip</tissue>
    </source>
</reference>
<organism evidence="1 2">
    <name type="scientific">Salix viminalis</name>
    <name type="common">Common osier</name>
    <name type="synonym">Basket willow</name>
    <dbReference type="NCBI Taxonomy" id="40686"/>
    <lineage>
        <taxon>Eukaryota</taxon>
        <taxon>Viridiplantae</taxon>
        <taxon>Streptophyta</taxon>
        <taxon>Embryophyta</taxon>
        <taxon>Tracheophyta</taxon>
        <taxon>Spermatophyta</taxon>
        <taxon>Magnoliopsida</taxon>
        <taxon>eudicotyledons</taxon>
        <taxon>Gunneridae</taxon>
        <taxon>Pentapetalae</taxon>
        <taxon>rosids</taxon>
        <taxon>fabids</taxon>
        <taxon>Malpighiales</taxon>
        <taxon>Salicaceae</taxon>
        <taxon>Saliceae</taxon>
        <taxon>Salix</taxon>
    </lineage>
</organism>
<reference evidence="1" key="1">
    <citation type="submission" date="2022-11" db="EMBL/GenBank/DDBJ databases">
        <authorList>
            <person name="Hyden B.L."/>
            <person name="Feng K."/>
            <person name="Yates T."/>
            <person name="Jawdy S."/>
            <person name="Smart L.B."/>
            <person name="Muchero W."/>
        </authorList>
    </citation>
    <scope>NUCLEOTIDE SEQUENCE</scope>
    <source>
        <tissue evidence="1">Shoot tip</tissue>
    </source>
</reference>
<evidence type="ECO:0000313" key="2">
    <source>
        <dbReference type="Proteomes" id="UP001151529"/>
    </source>
</evidence>
<dbReference type="AlphaFoldDB" id="A0A9Q0VPF6"/>
<protein>
    <submittedName>
        <fullName evidence="1">Uncharacterized protein</fullName>
    </submittedName>
</protein>
<dbReference type="Proteomes" id="UP001151529">
    <property type="component" value="Chromosome 16"/>
</dbReference>
<accession>A0A9Q0VPF6</accession>
<name>A0A9Q0VPF6_SALVM</name>
<evidence type="ECO:0000313" key="1">
    <source>
        <dbReference type="EMBL" id="KAJ6751255.1"/>
    </source>
</evidence>